<evidence type="ECO:0000313" key="7">
    <source>
        <dbReference type="EMBL" id="HGK63137.1"/>
    </source>
</evidence>
<reference evidence="7" key="1">
    <citation type="journal article" date="2020" name="mSystems">
        <title>Genome- and Community-Level Interaction Insights into Carbon Utilization and Element Cycling Functions of Hydrothermarchaeota in Hydrothermal Sediment.</title>
        <authorList>
            <person name="Zhou Z."/>
            <person name="Liu Y."/>
            <person name="Xu W."/>
            <person name="Pan J."/>
            <person name="Luo Z.H."/>
            <person name="Li M."/>
        </authorList>
    </citation>
    <scope>NUCLEOTIDE SEQUENCE [LARGE SCALE GENOMIC DNA]</scope>
    <source>
        <strain evidence="7">SpSt-697</strain>
    </source>
</reference>
<keyword evidence="2" id="KW-0472">Membrane</keyword>
<organism evidence="7">
    <name type="scientific">candidate division WOR-3 bacterium</name>
    <dbReference type="NCBI Taxonomy" id="2052148"/>
    <lineage>
        <taxon>Bacteria</taxon>
        <taxon>Bacteria division WOR-3</taxon>
    </lineage>
</organism>
<evidence type="ECO:0000256" key="4">
    <source>
        <dbReference type="PROSITE-ProRule" id="PRU00339"/>
    </source>
</evidence>
<dbReference type="SMART" id="SM00028">
    <property type="entry name" value="TPR"/>
    <property type="match status" value="3"/>
</dbReference>
<dbReference type="SUPFAM" id="SSF48452">
    <property type="entry name" value="TPR-like"/>
    <property type="match status" value="1"/>
</dbReference>
<feature type="chain" id="PRO_5030744736" evidence="5">
    <location>
        <begin position="20"/>
        <end position="245"/>
    </location>
</feature>
<sequence>MFKKILLILLLFSIFHNCASKKLIREENVEELFQKANELMDKKKYDQAIKYFSKIVNEYPHTNYIVKSQFLLAECYFLKGDFFQAKLEYEFYTQTFPYAEDYQTALYKILLCDLKNLRKTKNLTSLEELKERFGEFQTNFPDNQFSADIKAHLFTIDSLIAKGFFDIAFLYYKNDEFNAAKIYFEYVKDSFSETPFKWSSLYFLANIYYRNNEKEKAEKYLQEIIQKGDKQLKEKAEKLLSQWKK</sequence>
<comment type="caution">
    <text evidence="7">The sequence shown here is derived from an EMBL/GenBank/DDBJ whole genome shotgun (WGS) entry which is preliminary data.</text>
</comment>
<dbReference type="PROSITE" id="PS50005">
    <property type="entry name" value="TPR"/>
    <property type="match status" value="1"/>
</dbReference>
<keyword evidence="3" id="KW-0998">Cell outer membrane</keyword>
<dbReference type="AlphaFoldDB" id="A0A7V4E2L3"/>
<gene>
    <name evidence="7" type="primary">bamD</name>
    <name evidence="7" type="ORF">ENU74_00835</name>
</gene>
<keyword evidence="4" id="KW-0802">TPR repeat</keyword>
<evidence type="ECO:0000256" key="2">
    <source>
        <dbReference type="ARBA" id="ARBA00023136"/>
    </source>
</evidence>
<accession>A0A7V4E2L3</accession>
<dbReference type="InterPro" id="IPR019734">
    <property type="entry name" value="TPR_rpt"/>
</dbReference>
<evidence type="ECO:0000256" key="1">
    <source>
        <dbReference type="ARBA" id="ARBA00022729"/>
    </source>
</evidence>
<dbReference type="EMBL" id="DTDR01000029">
    <property type="protein sequence ID" value="HGK63137.1"/>
    <property type="molecule type" value="Genomic_DNA"/>
</dbReference>
<dbReference type="Gene3D" id="1.25.40.10">
    <property type="entry name" value="Tetratricopeptide repeat domain"/>
    <property type="match status" value="1"/>
</dbReference>
<proteinExistence type="predicted"/>
<evidence type="ECO:0000259" key="6">
    <source>
        <dbReference type="Pfam" id="PF13525"/>
    </source>
</evidence>
<dbReference type="InterPro" id="IPR011990">
    <property type="entry name" value="TPR-like_helical_dom_sf"/>
</dbReference>
<dbReference type="NCBIfam" id="TIGR03302">
    <property type="entry name" value="OM_YfiO"/>
    <property type="match status" value="1"/>
</dbReference>
<protein>
    <submittedName>
        <fullName evidence="7">Outer membrane protein assembly factor BamD</fullName>
    </submittedName>
</protein>
<feature type="repeat" description="TPR" evidence="4">
    <location>
        <begin position="29"/>
        <end position="62"/>
    </location>
</feature>
<name>A0A7V4E2L3_UNCW3</name>
<keyword evidence="1 5" id="KW-0732">Signal</keyword>
<dbReference type="InterPro" id="IPR039565">
    <property type="entry name" value="BamD-like"/>
</dbReference>
<feature type="domain" description="Outer membrane lipoprotein BamD-like" evidence="6">
    <location>
        <begin position="27"/>
        <end position="219"/>
    </location>
</feature>
<evidence type="ECO:0000256" key="3">
    <source>
        <dbReference type="ARBA" id="ARBA00023237"/>
    </source>
</evidence>
<dbReference type="InterPro" id="IPR017689">
    <property type="entry name" value="BamD"/>
</dbReference>
<dbReference type="Pfam" id="PF13525">
    <property type="entry name" value="YfiO"/>
    <property type="match status" value="1"/>
</dbReference>
<feature type="signal peptide" evidence="5">
    <location>
        <begin position="1"/>
        <end position="19"/>
    </location>
</feature>
<evidence type="ECO:0000256" key="5">
    <source>
        <dbReference type="SAM" id="SignalP"/>
    </source>
</evidence>